<proteinExistence type="predicted"/>
<dbReference type="EMBL" id="BGZK01001144">
    <property type="protein sequence ID" value="GBP72395.1"/>
    <property type="molecule type" value="Genomic_DNA"/>
</dbReference>
<reference evidence="1 2" key="1">
    <citation type="journal article" date="2019" name="Commun. Biol.">
        <title>The bagworm genome reveals a unique fibroin gene that provides high tensile strength.</title>
        <authorList>
            <person name="Kono N."/>
            <person name="Nakamura H."/>
            <person name="Ohtoshi R."/>
            <person name="Tomita M."/>
            <person name="Numata K."/>
            <person name="Arakawa K."/>
        </authorList>
    </citation>
    <scope>NUCLEOTIDE SEQUENCE [LARGE SCALE GENOMIC DNA]</scope>
</reference>
<comment type="caution">
    <text evidence="1">The sequence shown here is derived from an EMBL/GenBank/DDBJ whole genome shotgun (WGS) entry which is preliminary data.</text>
</comment>
<dbReference type="AlphaFoldDB" id="A0A4C1YDG3"/>
<name>A0A4C1YDG3_EUMVA</name>
<dbReference type="Proteomes" id="UP000299102">
    <property type="component" value="Unassembled WGS sequence"/>
</dbReference>
<protein>
    <submittedName>
        <fullName evidence="1">Uncharacterized protein</fullName>
    </submittedName>
</protein>
<accession>A0A4C1YDG3</accession>
<sequence>MSKVAHTLLYSHINYEFWAKVVNRLTHAPAPRCAAPPHDHVQRVCLFNGRENHYTVLLATLKVKLIRNPDNWTLVSTGCDPGHGQID</sequence>
<keyword evidence="2" id="KW-1185">Reference proteome</keyword>
<evidence type="ECO:0000313" key="2">
    <source>
        <dbReference type="Proteomes" id="UP000299102"/>
    </source>
</evidence>
<gene>
    <name evidence="1" type="ORF">EVAR_33086_1</name>
</gene>
<organism evidence="1 2">
    <name type="scientific">Eumeta variegata</name>
    <name type="common">Bagworm moth</name>
    <name type="synonym">Eumeta japonica</name>
    <dbReference type="NCBI Taxonomy" id="151549"/>
    <lineage>
        <taxon>Eukaryota</taxon>
        <taxon>Metazoa</taxon>
        <taxon>Ecdysozoa</taxon>
        <taxon>Arthropoda</taxon>
        <taxon>Hexapoda</taxon>
        <taxon>Insecta</taxon>
        <taxon>Pterygota</taxon>
        <taxon>Neoptera</taxon>
        <taxon>Endopterygota</taxon>
        <taxon>Lepidoptera</taxon>
        <taxon>Glossata</taxon>
        <taxon>Ditrysia</taxon>
        <taxon>Tineoidea</taxon>
        <taxon>Psychidae</taxon>
        <taxon>Oiketicinae</taxon>
        <taxon>Eumeta</taxon>
    </lineage>
</organism>
<evidence type="ECO:0000313" key="1">
    <source>
        <dbReference type="EMBL" id="GBP72395.1"/>
    </source>
</evidence>